<organism evidence="10 11">
    <name type="scientific">Brevinema andersonii</name>
    <dbReference type="NCBI Taxonomy" id="34097"/>
    <lineage>
        <taxon>Bacteria</taxon>
        <taxon>Pseudomonadati</taxon>
        <taxon>Spirochaetota</taxon>
        <taxon>Spirochaetia</taxon>
        <taxon>Brevinematales</taxon>
        <taxon>Brevinemataceae</taxon>
        <taxon>Brevinema</taxon>
    </lineage>
</organism>
<evidence type="ECO:0000256" key="3">
    <source>
        <dbReference type="ARBA" id="ARBA00022448"/>
    </source>
</evidence>
<keyword evidence="9" id="KW-0732">Signal</keyword>
<evidence type="ECO:0000256" key="6">
    <source>
        <dbReference type="ARBA" id="ARBA00023136"/>
    </source>
</evidence>
<dbReference type="Proteomes" id="UP000240042">
    <property type="component" value="Unassembled WGS sequence"/>
</dbReference>
<comment type="subcellular location">
    <subcellularLocation>
        <location evidence="1">Cell outer membrane</location>
    </subcellularLocation>
</comment>
<keyword evidence="4" id="KW-1134">Transmembrane beta strand</keyword>
<evidence type="ECO:0000256" key="1">
    <source>
        <dbReference type="ARBA" id="ARBA00004442"/>
    </source>
</evidence>
<keyword evidence="11" id="KW-1185">Reference proteome</keyword>
<proteinExistence type="inferred from homology"/>
<dbReference type="EMBL" id="FOKY01000001">
    <property type="protein sequence ID" value="SFB67881.1"/>
    <property type="molecule type" value="Genomic_DNA"/>
</dbReference>
<feature type="signal peptide" evidence="9">
    <location>
        <begin position="1"/>
        <end position="22"/>
    </location>
</feature>
<dbReference type="InterPro" id="IPR003423">
    <property type="entry name" value="OMP_efflux"/>
</dbReference>
<dbReference type="GO" id="GO:0015288">
    <property type="term" value="F:porin activity"/>
    <property type="evidence" value="ECO:0007669"/>
    <property type="project" value="TreeGrafter"/>
</dbReference>
<dbReference type="GO" id="GO:1990281">
    <property type="term" value="C:efflux pump complex"/>
    <property type="evidence" value="ECO:0007669"/>
    <property type="project" value="TreeGrafter"/>
</dbReference>
<dbReference type="RefSeq" id="WP_092317132.1">
    <property type="nucleotide sequence ID" value="NZ_FOKY01000001.1"/>
</dbReference>
<sequence>MYICKFCLYLGLSLTTVVSLFSQQTVLPESLFPNQELYDLELLLERANNLEQTVNFTPASVTNIWSIQDVIDMAVANNLELAQSKKDFDVAQASYTGSIQDLYVPTLKVGASVTARDLFTTSKNPQDIAATSEGFTIDIGIPSISLSRRLFAGFANVYNYRISKETYLNAANTYSNLMRNTVYKAVTRYYEQFLREEEVRVTLERLKQLQDQLRSAEINYRNGRVSDYDVILTRSQYYSAQPTFFNAERLRLYAREDFYRFLGYLPDNNVRIELKGDLYQITNVKFSEFDENESLAYIFSNDTELATLRTALANSRSTKGLKNAQRMPSLDISFDYTPSWGRDIAVANFSESAYNGSYGVTASLSVPVLEWIPGTGIASQVKAAQEEIKKAEFKLLDAEERKLIDIKNTLLSIRELNQSVAALQISTEQASVAARIAQVQYRNGRVSILDLNRAQVDYIEAKKKLLAAIYDELSANLNLQQSMNPLPMFLDEVKKIEALNQ</sequence>
<comment type="similarity">
    <text evidence="2">Belongs to the outer membrane factor (OMF) (TC 1.B.17) family.</text>
</comment>
<dbReference type="OrthoDB" id="305145at2"/>
<evidence type="ECO:0000256" key="4">
    <source>
        <dbReference type="ARBA" id="ARBA00022452"/>
    </source>
</evidence>
<evidence type="ECO:0000256" key="5">
    <source>
        <dbReference type="ARBA" id="ARBA00022692"/>
    </source>
</evidence>
<name>A0A1I1CYZ9_BREAD</name>
<keyword evidence="8" id="KW-0175">Coiled coil</keyword>
<dbReference type="PANTHER" id="PTHR30026:SF20">
    <property type="entry name" value="OUTER MEMBRANE PROTEIN TOLC"/>
    <property type="match status" value="1"/>
</dbReference>
<evidence type="ECO:0000256" key="8">
    <source>
        <dbReference type="SAM" id="Coils"/>
    </source>
</evidence>
<dbReference type="Pfam" id="PF02321">
    <property type="entry name" value="OEP"/>
    <property type="match status" value="2"/>
</dbReference>
<reference evidence="11" key="1">
    <citation type="submission" date="2016-10" db="EMBL/GenBank/DDBJ databases">
        <authorList>
            <person name="Varghese N."/>
            <person name="Submissions S."/>
        </authorList>
    </citation>
    <scope>NUCLEOTIDE SEQUENCE [LARGE SCALE GENOMIC DNA]</scope>
    <source>
        <strain evidence="11">ATCC 43811</strain>
    </source>
</reference>
<dbReference type="GO" id="GO:0015562">
    <property type="term" value="F:efflux transmembrane transporter activity"/>
    <property type="evidence" value="ECO:0007669"/>
    <property type="project" value="InterPro"/>
</dbReference>
<keyword evidence="5" id="KW-0812">Transmembrane</keyword>
<dbReference type="PANTHER" id="PTHR30026">
    <property type="entry name" value="OUTER MEMBRANE PROTEIN TOLC"/>
    <property type="match status" value="1"/>
</dbReference>
<dbReference type="GO" id="GO:0009279">
    <property type="term" value="C:cell outer membrane"/>
    <property type="evidence" value="ECO:0007669"/>
    <property type="project" value="UniProtKB-SubCell"/>
</dbReference>
<evidence type="ECO:0000313" key="11">
    <source>
        <dbReference type="Proteomes" id="UP000240042"/>
    </source>
</evidence>
<dbReference type="STRING" id="34097.SAMN02745150_00118"/>
<keyword evidence="7" id="KW-0998">Cell outer membrane</keyword>
<protein>
    <submittedName>
        <fullName evidence="10">Outer membrane protein TolC</fullName>
    </submittedName>
</protein>
<evidence type="ECO:0000256" key="7">
    <source>
        <dbReference type="ARBA" id="ARBA00023237"/>
    </source>
</evidence>
<evidence type="ECO:0000313" key="10">
    <source>
        <dbReference type="EMBL" id="SFB67881.1"/>
    </source>
</evidence>
<gene>
    <name evidence="10" type="ORF">SAMN02745150_00118</name>
</gene>
<feature type="chain" id="PRO_5015123444" evidence="9">
    <location>
        <begin position="23"/>
        <end position="501"/>
    </location>
</feature>
<dbReference type="InterPro" id="IPR051906">
    <property type="entry name" value="TolC-like"/>
</dbReference>
<accession>A0A1I1CYZ9</accession>
<dbReference type="Gene3D" id="1.20.1600.10">
    <property type="entry name" value="Outer membrane efflux proteins (OEP)"/>
    <property type="match status" value="1"/>
</dbReference>
<dbReference type="AlphaFoldDB" id="A0A1I1CYZ9"/>
<evidence type="ECO:0000256" key="2">
    <source>
        <dbReference type="ARBA" id="ARBA00007613"/>
    </source>
</evidence>
<dbReference type="SUPFAM" id="SSF56954">
    <property type="entry name" value="Outer membrane efflux proteins (OEP)"/>
    <property type="match status" value="1"/>
</dbReference>
<keyword evidence="6" id="KW-0472">Membrane</keyword>
<evidence type="ECO:0000256" key="9">
    <source>
        <dbReference type="SAM" id="SignalP"/>
    </source>
</evidence>
<feature type="coiled-coil region" evidence="8">
    <location>
        <begin position="199"/>
        <end position="226"/>
    </location>
</feature>
<keyword evidence="3" id="KW-0813">Transport</keyword>